<evidence type="ECO:0000256" key="2">
    <source>
        <dbReference type="ARBA" id="ARBA00007110"/>
    </source>
</evidence>
<dbReference type="EC" id="2.4.2.21" evidence="3 10"/>
<dbReference type="PANTHER" id="PTHR43463">
    <property type="entry name" value="NICOTINATE-NUCLEOTIDE--DIMETHYLBENZIMIDAZOLE PHOSPHORIBOSYLTRANSFERASE"/>
    <property type="match status" value="1"/>
</dbReference>
<evidence type="ECO:0000256" key="7">
    <source>
        <dbReference type="ARBA" id="ARBA00022679"/>
    </source>
</evidence>
<feature type="active site" description="Proton acceptor" evidence="10">
    <location>
        <position position="310"/>
    </location>
</feature>
<comment type="function">
    <text evidence="10">Catalyzes the synthesis of alpha-ribazole-5'-phosphate from nicotinate mononucleotide (NAMN) and 5,6-dimethylbenzimidazole (DMB).</text>
</comment>
<keyword evidence="5 10" id="KW-0169">Cobalamin biosynthesis</keyword>
<evidence type="ECO:0000256" key="8">
    <source>
        <dbReference type="ARBA" id="ARBA00030686"/>
    </source>
</evidence>
<reference evidence="11" key="1">
    <citation type="submission" date="2020-10" db="EMBL/GenBank/DDBJ databases">
        <authorList>
            <person name="Lu T."/>
            <person name="Wang Q."/>
            <person name="Han X."/>
        </authorList>
    </citation>
    <scope>NUCLEOTIDE SEQUENCE</scope>
    <source>
        <strain evidence="11">WQ 117</strain>
    </source>
</reference>
<dbReference type="InterPro" id="IPR017846">
    <property type="entry name" value="Nict_dMeBzImd_PRibTrfase_bact"/>
</dbReference>
<accession>A0A8J7G500</accession>
<dbReference type="RefSeq" id="WP_194181899.1">
    <property type="nucleotide sequence ID" value="NZ_JADGIK010000001.1"/>
</dbReference>
<dbReference type="Gene3D" id="1.10.1610.10">
    <property type="match status" value="1"/>
</dbReference>
<dbReference type="InterPro" id="IPR023195">
    <property type="entry name" value="Nict_dMeBzImd_PRibTrfase_N"/>
</dbReference>
<keyword evidence="7 10" id="KW-0808">Transferase</keyword>
<dbReference type="InterPro" id="IPR003200">
    <property type="entry name" value="Nict_dMeBzImd_PRibTrfase"/>
</dbReference>
<evidence type="ECO:0000256" key="9">
    <source>
        <dbReference type="ARBA" id="ARBA00047340"/>
    </source>
</evidence>
<evidence type="ECO:0000256" key="4">
    <source>
        <dbReference type="ARBA" id="ARBA00015486"/>
    </source>
</evidence>
<dbReference type="Gene3D" id="3.40.50.10210">
    <property type="match status" value="1"/>
</dbReference>
<dbReference type="EMBL" id="JADGIK010000001">
    <property type="protein sequence ID" value="MBF0596375.1"/>
    <property type="molecule type" value="Genomic_DNA"/>
</dbReference>
<keyword evidence="6 10" id="KW-0328">Glycosyltransferase</keyword>
<organism evidence="11 12">
    <name type="scientific">Faecalibacter rhinopitheci</name>
    <dbReference type="NCBI Taxonomy" id="2779678"/>
    <lineage>
        <taxon>Bacteria</taxon>
        <taxon>Pseudomonadati</taxon>
        <taxon>Bacteroidota</taxon>
        <taxon>Flavobacteriia</taxon>
        <taxon>Flavobacteriales</taxon>
        <taxon>Weeksellaceae</taxon>
        <taxon>Faecalibacter</taxon>
    </lineage>
</organism>
<evidence type="ECO:0000313" key="11">
    <source>
        <dbReference type="EMBL" id="MBF0596375.1"/>
    </source>
</evidence>
<keyword evidence="12" id="KW-1185">Reference proteome</keyword>
<name>A0A8J7G500_9FLAO</name>
<dbReference type="FunFam" id="3.40.50.10210:FF:000001">
    <property type="entry name" value="Nicotinate-nucleotide--dimethylbenzimidazole phosphoribosyltransferase"/>
    <property type="match status" value="1"/>
</dbReference>
<evidence type="ECO:0000256" key="1">
    <source>
        <dbReference type="ARBA" id="ARBA00005049"/>
    </source>
</evidence>
<dbReference type="CDD" id="cd02439">
    <property type="entry name" value="DMB-PRT_CobT"/>
    <property type="match status" value="1"/>
</dbReference>
<evidence type="ECO:0000256" key="6">
    <source>
        <dbReference type="ARBA" id="ARBA00022676"/>
    </source>
</evidence>
<dbReference type="InterPro" id="IPR036087">
    <property type="entry name" value="Nict_dMeBzImd_PRibTrfase_sf"/>
</dbReference>
<sequence>MTTETNLKTDFEILLQQKIDLKTKPLGALGLLEKIAFQVGKIQQKLTPKLTKPTILLFAGDHGIAQSGVSAYPAEVTYQMVMNILQGGGAVTVFCKQNKIDFKTIDAGVNYTFENIPNLIDAKIGFGTSNFVETSAMSENQLQECFLRSAEIVKEVANSGTNIIGFGEMGIGNTSSASMIMRNICDFPVKECVGRGTGLANDQLKRKIKILEQADKLHGKINEPLKILQTYGGFEVAQICGAMLEAHRHKMIILVDGFIATSAFLIAQAIDPTIKEAAIFCHNSNEIGHQKMLQFLDVQAILHLDMRVGEGTGCALAYPIIQNSVAFLNEMASFESSGVSNK</sequence>
<comment type="similarity">
    <text evidence="2 10">Belongs to the CobT family.</text>
</comment>
<evidence type="ECO:0000256" key="5">
    <source>
        <dbReference type="ARBA" id="ARBA00022573"/>
    </source>
</evidence>
<proteinExistence type="inferred from homology"/>
<dbReference type="AlphaFoldDB" id="A0A8J7G500"/>
<dbReference type="SUPFAM" id="SSF52733">
    <property type="entry name" value="Nicotinate mononucleotide:5,6-dimethylbenzimidazole phosphoribosyltransferase (CobT)"/>
    <property type="match status" value="1"/>
</dbReference>
<dbReference type="GO" id="GO:0008939">
    <property type="term" value="F:nicotinate-nucleotide-dimethylbenzimidazole phosphoribosyltransferase activity"/>
    <property type="evidence" value="ECO:0007669"/>
    <property type="project" value="UniProtKB-UniRule"/>
</dbReference>
<dbReference type="HAMAP" id="MF_00230">
    <property type="entry name" value="CobT"/>
    <property type="match status" value="1"/>
</dbReference>
<comment type="catalytic activity">
    <reaction evidence="9 10">
        <text>5,6-dimethylbenzimidazole + nicotinate beta-D-ribonucleotide = alpha-ribazole 5'-phosphate + nicotinate + H(+)</text>
        <dbReference type="Rhea" id="RHEA:11196"/>
        <dbReference type="ChEBI" id="CHEBI:15378"/>
        <dbReference type="ChEBI" id="CHEBI:15890"/>
        <dbReference type="ChEBI" id="CHEBI:32544"/>
        <dbReference type="ChEBI" id="CHEBI:57502"/>
        <dbReference type="ChEBI" id="CHEBI:57918"/>
        <dbReference type="EC" id="2.4.2.21"/>
    </reaction>
</comment>
<dbReference type="Pfam" id="PF02277">
    <property type="entry name" value="DBI_PRT"/>
    <property type="match status" value="1"/>
</dbReference>
<comment type="pathway">
    <text evidence="1 10">Nucleoside biosynthesis; alpha-ribazole biosynthesis; alpha-ribazole from 5,6-dimethylbenzimidazole: step 1/2.</text>
</comment>
<comment type="caution">
    <text evidence="11">The sequence shown here is derived from an EMBL/GenBank/DDBJ whole genome shotgun (WGS) entry which is preliminary data.</text>
</comment>
<dbReference type="UniPathway" id="UPA00061">
    <property type="reaction ID" value="UER00516"/>
</dbReference>
<dbReference type="NCBIfam" id="NF000996">
    <property type="entry name" value="PRK00105.1"/>
    <property type="match status" value="1"/>
</dbReference>
<protein>
    <recommendedName>
        <fullName evidence="4 10">Nicotinate-nucleotide--dimethylbenzimidazole phosphoribosyltransferase</fullName>
        <shortName evidence="10">NN:DBI PRT</shortName>
        <ecNumber evidence="3 10">2.4.2.21</ecNumber>
    </recommendedName>
    <alternativeName>
        <fullName evidence="8 10">N(1)-alpha-phosphoribosyltransferase</fullName>
    </alternativeName>
</protein>
<gene>
    <name evidence="10 11" type="primary">cobT</name>
    <name evidence="11" type="ORF">IM532_02670</name>
</gene>
<dbReference type="PANTHER" id="PTHR43463:SF1">
    <property type="entry name" value="NICOTINATE-NUCLEOTIDE--DIMETHYLBENZIMIDAZOLE PHOSPHORIBOSYLTRANSFERASE"/>
    <property type="match status" value="1"/>
</dbReference>
<evidence type="ECO:0000256" key="10">
    <source>
        <dbReference type="HAMAP-Rule" id="MF_00230"/>
    </source>
</evidence>
<evidence type="ECO:0000256" key="3">
    <source>
        <dbReference type="ARBA" id="ARBA00011991"/>
    </source>
</evidence>
<dbReference type="GO" id="GO:0009236">
    <property type="term" value="P:cobalamin biosynthetic process"/>
    <property type="evidence" value="ECO:0007669"/>
    <property type="project" value="UniProtKB-UniRule"/>
</dbReference>
<evidence type="ECO:0000313" key="12">
    <source>
        <dbReference type="Proteomes" id="UP000608754"/>
    </source>
</evidence>
<dbReference type="Proteomes" id="UP000608754">
    <property type="component" value="Unassembled WGS sequence"/>
</dbReference>
<dbReference type="NCBIfam" id="TIGR03160">
    <property type="entry name" value="cobT_DBIPRT"/>
    <property type="match status" value="1"/>
</dbReference>